<dbReference type="Proteomes" id="UP001148203">
    <property type="component" value="Unassembled WGS sequence"/>
</dbReference>
<evidence type="ECO:0000313" key="2">
    <source>
        <dbReference type="EMBL" id="MDD0993719.1"/>
    </source>
</evidence>
<comment type="caution">
    <text evidence="2">The sequence shown here is derived from an EMBL/GenBank/DDBJ whole genome shotgun (WGS) entry which is preliminary data.</text>
</comment>
<organism evidence="2 3">
    <name type="scientific">Pseudomonas fontis</name>
    <dbReference type="NCBI Taxonomy" id="2942633"/>
    <lineage>
        <taxon>Bacteria</taxon>
        <taxon>Pseudomonadati</taxon>
        <taxon>Pseudomonadota</taxon>
        <taxon>Gammaproteobacteria</taxon>
        <taxon>Pseudomonadales</taxon>
        <taxon>Pseudomonadaceae</taxon>
        <taxon>Pseudomonas</taxon>
    </lineage>
</organism>
<keyword evidence="3" id="KW-1185">Reference proteome</keyword>
<reference evidence="2 3" key="1">
    <citation type="submission" date="2022-05" db="EMBL/GenBank/DDBJ databases">
        <title>Novel Pseudomonas spp. Isolated from a Rainbow Trout Aquaculture Facility.</title>
        <authorList>
            <person name="Testerman T."/>
            <person name="Graf J."/>
        </authorList>
    </citation>
    <scope>NUCLEOTIDE SEQUENCE [LARGE SCALE GENOMIC DNA]</scope>
    <source>
        <strain evidence="2 3">ID681</strain>
    </source>
</reference>
<dbReference type="InterPro" id="IPR013351">
    <property type="entry name" value="T3SS_TyeA-rel"/>
</dbReference>
<accession>A0ABT5NZT2</accession>
<feature type="domain" description="Type III secretion system effector delivery regulator TyeA" evidence="1">
    <location>
        <begin position="7"/>
        <end position="86"/>
    </location>
</feature>
<protein>
    <submittedName>
        <fullName evidence="2">TyeA family type III secretion system gatekeeper subunit</fullName>
    </submittedName>
</protein>
<dbReference type="InterPro" id="IPR015144">
    <property type="entry name" value="T3SS_TyeA"/>
</dbReference>
<dbReference type="InterPro" id="IPR038347">
    <property type="entry name" value="TyeA_sf"/>
</dbReference>
<dbReference type="EMBL" id="JAMDGY010000104">
    <property type="protein sequence ID" value="MDD0993719.1"/>
    <property type="molecule type" value="Genomic_DNA"/>
</dbReference>
<evidence type="ECO:0000313" key="3">
    <source>
        <dbReference type="Proteomes" id="UP001148203"/>
    </source>
</evidence>
<evidence type="ECO:0000259" key="1">
    <source>
        <dbReference type="Pfam" id="PF09059"/>
    </source>
</evidence>
<dbReference type="Pfam" id="PF09059">
    <property type="entry name" value="TyeA"/>
    <property type="match status" value="1"/>
</dbReference>
<dbReference type="SUPFAM" id="SSF140591">
    <property type="entry name" value="Type III secretion system domain"/>
    <property type="match status" value="1"/>
</dbReference>
<sequence>MASAPSDLMGDLITLIDKRWVGAHDLERLADAMGIAEVVQRIHFYREIKRLIRLLPLYVFVDDEQRQHLLDVCQQVLDHAVDEEEERRLEP</sequence>
<dbReference type="NCBIfam" id="TIGR02511">
    <property type="entry name" value="type_III_tyeA"/>
    <property type="match status" value="1"/>
</dbReference>
<name>A0ABT5NZT2_9PSED</name>
<dbReference type="Gene3D" id="1.20.1280.80">
    <property type="match status" value="1"/>
</dbReference>
<dbReference type="RefSeq" id="WP_273912823.1">
    <property type="nucleotide sequence ID" value="NZ_JAMDGX010000071.1"/>
</dbReference>
<gene>
    <name evidence="2" type="ORF">M5G11_24630</name>
</gene>
<proteinExistence type="predicted"/>